<proteinExistence type="inferred from homology"/>
<evidence type="ECO:0000313" key="18">
    <source>
        <dbReference type="Proteomes" id="UP000230025"/>
    </source>
</evidence>
<dbReference type="InterPro" id="IPR005733">
    <property type="entry name" value="TopoI_bac-type"/>
</dbReference>
<dbReference type="PROSITE" id="PS52039">
    <property type="entry name" value="TOPO_IA_2"/>
    <property type="match status" value="1"/>
</dbReference>
<dbReference type="GO" id="GO:0003917">
    <property type="term" value="F:DNA topoisomerase type I (single strand cut, ATP-independent) activity"/>
    <property type="evidence" value="ECO:0007669"/>
    <property type="project" value="UniProtKB-EC"/>
</dbReference>
<dbReference type="GO" id="GO:0008270">
    <property type="term" value="F:zinc ion binding"/>
    <property type="evidence" value="ECO:0007669"/>
    <property type="project" value="UniProtKB-KW"/>
</dbReference>
<dbReference type="Pfam" id="PF01751">
    <property type="entry name" value="Toprim"/>
    <property type="match status" value="1"/>
</dbReference>
<dbReference type="EMBL" id="PFFY01000001">
    <property type="protein sequence ID" value="PIW34294.1"/>
    <property type="molecule type" value="Genomic_DNA"/>
</dbReference>
<comment type="similarity">
    <text evidence="2">Belongs to the type IA topoisomerase family.</text>
</comment>
<reference evidence="18" key="1">
    <citation type="submission" date="2017-09" db="EMBL/GenBank/DDBJ databases">
        <title>Depth-based differentiation of microbial function through sediment-hosted aquifers and enrichment of novel symbionts in the deep terrestrial subsurface.</title>
        <authorList>
            <person name="Probst A.J."/>
            <person name="Ladd B."/>
            <person name="Jarett J.K."/>
            <person name="Geller-Mcgrath D.E."/>
            <person name="Sieber C.M.K."/>
            <person name="Emerson J.B."/>
            <person name="Anantharaman K."/>
            <person name="Thomas B.C."/>
            <person name="Malmstrom R."/>
            <person name="Stieglmeier M."/>
            <person name="Klingl A."/>
            <person name="Woyke T."/>
            <person name="Ryan C.M."/>
            <person name="Banfield J.F."/>
        </authorList>
    </citation>
    <scope>NUCLEOTIDE SEQUENCE [LARGE SCALE GENOMIC DNA]</scope>
</reference>
<dbReference type="Pfam" id="PF01131">
    <property type="entry name" value="Topoisom_bac"/>
    <property type="match status" value="1"/>
</dbReference>
<protein>
    <recommendedName>
        <fullName evidence="3">DNA topoisomerase</fullName>
        <ecNumber evidence="3">5.6.2.1</ecNumber>
    </recommendedName>
    <alternativeName>
        <fullName evidence="14">Omega-protein</fullName>
    </alternativeName>
    <alternativeName>
        <fullName evidence="13">Relaxing enzyme</fullName>
    </alternativeName>
    <alternativeName>
        <fullName evidence="11">Swivelase</fullName>
    </alternativeName>
    <alternativeName>
        <fullName evidence="12">Untwisting enzyme</fullName>
    </alternativeName>
</protein>
<dbReference type="PROSITE" id="PS50880">
    <property type="entry name" value="TOPRIM"/>
    <property type="match status" value="1"/>
</dbReference>
<dbReference type="Pfam" id="PF01396">
    <property type="entry name" value="Zn_ribbon_Top1"/>
    <property type="match status" value="2"/>
</dbReference>
<dbReference type="Gene3D" id="3.30.65.10">
    <property type="entry name" value="Bacterial Topoisomerase I, domain 1"/>
    <property type="match status" value="2"/>
</dbReference>
<dbReference type="SMART" id="SM00437">
    <property type="entry name" value="TOP1Ac"/>
    <property type="match status" value="1"/>
</dbReference>
<dbReference type="PANTHER" id="PTHR42785:SF1">
    <property type="entry name" value="DNA TOPOISOMERASE"/>
    <property type="match status" value="1"/>
</dbReference>
<dbReference type="Proteomes" id="UP000230025">
    <property type="component" value="Unassembled WGS sequence"/>
</dbReference>
<evidence type="ECO:0000256" key="1">
    <source>
        <dbReference type="ARBA" id="ARBA00000213"/>
    </source>
</evidence>
<dbReference type="InterPro" id="IPR023405">
    <property type="entry name" value="Topo_IA_core_domain"/>
</dbReference>
<dbReference type="InterPro" id="IPR013498">
    <property type="entry name" value="Topo_IA_Znf"/>
</dbReference>
<dbReference type="PRINTS" id="PR00417">
    <property type="entry name" value="PRTPISMRASEI"/>
</dbReference>
<evidence type="ECO:0000256" key="7">
    <source>
        <dbReference type="ARBA" id="ARBA00022842"/>
    </source>
</evidence>
<dbReference type="Gene3D" id="1.10.290.10">
    <property type="entry name" value="Topoisomerase I, domain 4"/>
    <property type="match status" value="1"/>
</dbReference>
<dbReference type="SMART" id="SM00493">
    <property type="entry name" value="TOPRIM"/>
    <property type="match status" value="1"/>
</dbReference>
<dbReference type="CDD" id="cd03363">
    <property type="entry name" value="TOPRIM_TopoIA_TopoI"/>
    <property type="match status" value="1"/>
</dbReference>
<dbReference type="GO" id="GO:0006265">
    <property type="term" value="P:DNA topological change"/>
    <property type="evidence" value="ECO:0007669"/>
    <property type="project" value="InterPro"/>
</dbReference>
<evidence type="ECO:0000256" key="2">
    <source>
        <dbReference type="ARBA" id="ARBA00009446"/>
    </source>
</evidence>
<keyword evidence="4" id="KW-0479">Metal-binding</keyword>
<dbReference type="Gene3D" id="1.10.460.10">
    <property type="entry name" value="Topoisomerase I, domain 2"/>
    <property type="match status" value="1"/>
</dbReference>
<evidence type="ECO:0000256" key="3">
    <source>
        <dbReference type="ARBA" id="ARBA00012891"/>
    </source>
</evidence>
<evidence type="ECO:0000256" key="12">
    <source>
        <dbReference type="ARBA" id="ARBA00031985"/>
    </source>
</evidence>
<dbReference type="GO" id="GO:0003677">
    <property type="term" value="F:DNA binding"/>
    <property type="evidence" value="ECO:0007669"/>
    <property type="project" value="UniProtKB-KW"/>
</dbReference>
<dbReference type="InterPro" id="IPR028612">
    <property type="entry name" value="Topoisom_1_IA"/>
</dbReference>
<dbReference type="InterPro" id="IPR013825">
    <property type="entry name" value="Topo_IA_cen_sub2"/>
</dbReference>
<evidence type="ECO:0000256" key="6">
    <source>
        <dbReference type="ARBA" id="ARBA00022833"/>
    </source>
</evidence>
<dbReference type="HAMAP" id="MF_00952">
    <property type="entry name" value="Topoisom_1_prok"/>
    <property type="match status" value="1"/>
</dbReference>
<dbReference type="InterPro" id="IPR013824">
    <property type="entry name" value="Topo_IA_cen_sub1"/>
</dbReference>
<dbReference type="AlphaFoldDB" id="A0A2M7H0N5"/>
<dbReference type="InterPro" id="IPR034149">
    <property type="entry name" value="TOPRIM_TopoI"/>
</dbReference>
<dbReference type="InterPro" id="IPR003602">
    <property type="entry name" value="Topo_IA_DNA-bd_dom"/>
</dbReference>
<dbReference type="InterPro" id="IPR013497">
    <property type="entry name" value="Topo_IA_cen"/>
</dbReference>
<comment type="caution">
    <text evidence="17">The sequence shown here is derived from an EMBL/GenBank/DDBJ whole genome shotgun (WGS) entry which is preliminary data.</text>
</comment>
<dbReference type="SMART" id="SM00436">
    <property type="entry name" value="TOP1Bc"/>
    <property type="match status" value="1"/>
</dbReference>
<keyword evidence="9" id="KW-0238">DNA-binding</keyword>
<organism evidence="17 18">
    <name type="scientific">bacterium (Candidatus Ratteibacteria) CG15_BIG_FIL_POST_REV_8_21_14_020_41_12</name>
    <dbReference type="NCBI Taxonomy" id="2014291"/>
    <lineage>
        <taxon>Bacteria</taxon>
        <taxon>Candidatus Ratteibacteria</taxon>
    </lineage>
</organism>
<dbReference type="InterPro" id="IPR000380">
    <property type="entry name" value="Topo_IA"/>
</dbReference>
<dbReference type="CDD" id="cd00186">
    <property type="entry name" value="TOP1Ac"/>
    <property type="match status" value="1"/>
</dbReference>
<evidence type="ECO:0000256" key="13">
    <source>
        <dbReference type="ARBA" id="ARBA00032235"/>
    </source>
</evidence>
<dbReference type="InterPro" id="IPR006171">
    <property type="entry name" value="TOPRIM_dom"/>
</dbReference>
<comment type="catalytic activity">
    <reaction evidence="1">
        <text>ATP-independent breakage of single-stranded DNA, followed by passage and rejoining.</text>
        <dbReference type="EC" id="5.6.2.1"/>
    </reaction>
</comment>
<feature type="non-terminal residue" evidence="17">
    <location>
        <position position="663"/>
    </location>
</feature>
<name>A0A2M7H0N5_9BACT</name>
<sequence length="663" mass="75525">MANSLVIVESPAKAKTIARFLGSDFRLSASFGHIRDLPAHKFGVDLRKDFEPTYEVSTGKKKIVKELLLAAKNTKDIYLATDEDREGEAIAWHIASLLKKPSEKIKRVVFHEITKNAIEEAFRHPRRINLSLVNAQQARRILDRVVGYQLSPFLSEKMRQRGLSAGRVQSVALRMIVEREKEIEKFQTQEYWSIKANLRPHLISSPLEGEDRGEGEKNSSFFATLISIEGKKIPQLGIKTKEDAEKITSDLENAPFVVEKVKKEQRKRHPFPPFTTSTLQQEVSYKLKFSAKKTMRIAQQLYEGIQLEKGQVGLITYMRTDSLSISNIAAGEALSYIKNEFGEEYAPTKANVYKTKTKGAQEAHEAIRPTSVLHTPEKIKGFLNPEQEKIYTLIWNRFLGSQMTPAIFDTVTAEIKANQYLFCAKGETLKFAGYKKVYPEVKKEKDVVLPPLEENEKLICEKLIPEQHFTKPPDRYTEATLIKTMEKYGIGRPSTYAPTISTILERKYVGLEKRHFKPFPLGLSVNEILIKYFSELINVDFTAAMEGNLDEIALGKQEWVKVLKDFYQPFSEKLRIAANESVREKKEPQKTDEKCPKCGSILLLREGRYGKFLGCSGFPKCKYTRPLTPKKIVQETDEQCPKCGSILLLREGRYGKFLGCSGF</sequence>
<evidence type="ECO:0000259" key="16">
    <source>
        <dbReference type="PROSITE" id="PS52039"/>
    </source>
</evidence>
<dbReference type="PROSITE" id="PS00396">
    <property type="entry name" value="TOPO_IA_1"/>
    <property type="match status" value="1"/>
</dbReference>
<gene>
    <name evidence="17" type="ORF">COW28_00005</name>
</gene>
<dbReference type="Gene3D" id="3.40.50.140">
    <property type="match status" value="1"/>
</dbReference>
<dbReference type="SUPFAM" id="SSF57783">
    <property type="entry name" value="Zinc beta-ribbon"/>
    <property type="match status" value="2"/>
</dbReference>
<dbReference type="SUPFAM" id="SSF56712">
    <property type="entry name" value="Prokaryotic type I DNA topoisomerase"/>
    <property type="match status" value="1"/>
</dbReference>
<dbReference type="InterPro" id="IPR023406">
    <property type="entry name" value="Topo_IA_AS"/>
</dbReference>
<evidence type="ECO:0000256" key="8">
    <source>
        <dbReference type="ARBA" id="ARBA00023029"/>
    </source>
</evidence>
<evidence type="ECO:0000256" key="14">
    <source>
        <dbReference type="ARBA" id="ARBA00032877"/>
    </source>
</evidence>
<keyword evidence="6" id="KW-0862">Zinc</keyword>
<dbReference type="Gene3D" id="2.70.20.10">
    <property type="entry name" value="Topoisomerase I, domain 3"/>
    <property type="match status" value="1"/>
</dbReference>
<feature type="domain" description="Topo IA-type catalytic" evidence="16">
    <location>
        <begin position="129"/>
        <end position="574"/>
    </location>
</feature>
<keyword evidence="5" id="KW-0863">Zinc-finger</keyword>
<evidence type="ECO:0000256" key="10">
    <source>
        <dbReference type="ARBA" id="ARBA00023235"/>
    </source>
</evidence>
<evidence type="ECO:0000256" key="9">
    <source>
        <dbReference type="ARBA" id="ARBA00023125"/>
    </source>
</evidence>
<keyword evidence="7" id="KW-0460">Magnesium</keyword>
<evidence type="ECO:0000256" key="11">
    <source>
        <dbReference type="ARBA" id="ARBA00030003"/>
    </source>
</evidence>
<evidence type="ECO:0000256" key="4">
    <source>
        <dbReference type="ARBA" id="ARBA00022723"/>
    </source>
</evidence>
<dbReference type="GO" id="GO:0005694">
    <property type="term" value="C:chromosome"/>
    <property type="evidence" value="ECO:0007669"/>
    <property type="project" value="InterPro"/>
</dbReference>
<dbReference type="InterPro" id="IPR003601">
    <property type="entry name" value="Topo_IA_2"/>
</dbReference>
<evidence type="ECO:0000256" key="5">
    <source>
        <dbReference type="ARBA" id="ARBA00022771"/>
    </source>
</evidence>
<dbReference type="PANTHER" id="PTHR42785">
    <property type="entry name" value="DNA TOPOISOMERASE, TYPE IA, CORE"/>
    <property type="match status" value="1"/>
</dbReference>
<dbReference type="EC" id="5.6.2.1" evidence="3"/>
<evidence type="ECO:0000259" key="15">
    <source>
        <dbReference type="PROSITE" id="PS50880"/>
    </source>
</evidence>
<feature type="domain" description="Toprim" evidence="15">
    <location>
        <begin position="3"/>
        <end position="113"/>
    </location>
</feature>
<keyword evidence="8" id="KW-0799">Topoisomerase</keyword>
<keyword evidence="10 17" id="KW-0413">Isomerase</keyword>
<dbReference type="InterPro" id="IPR013826">
    <property type="entry name" value="Topo_IA_cen_sub3"/>
</dbReference>
<accession>A0A2M7H0N5</accession>
<dbReference type="NCBIfam" id="TIGR01051">
    <property type="entry name" value="topA_bact"/>
    <property type="match status" value="1"/>
</dbReference>
<evidence type="ECO:0000313" key="17">
    <source>
        <dbReference type="EMBL" id="PIW34294.1"/>
    </source>
</evidence>